<feature type="compositionally biased region" description="Basic and acidic residues" evidence="1">
    <location>
        <begin position="220"/>
        <end position="242"/>
    </location>
</feature>
<reference evidence="2 3" key="1">
    <citation type="submission" date="2012-10" db="EMBL/GenBank/DDBJ databases">
        <authorList>
            <person name="Zafar N."/>
            <person name="Inman J."/>
            <person name="Hall N."/>
            <person name="Lorenzi H."/>
            <person name="Caler E."/>
        </authorList>
    </citation>
    <scope>NUCLEOTIDE SEQUENCE [LARGE SCALE GENOMIC DNA]</scope>
    <source>
        <strain evidence="2 3">IP1</strain>
    </source>
</reference>
<feature type="region of interest" description="Disordered" evidence="1">
    <location>
        <begin position="207"/>
        <end position="506"/>
    </location>
</feature>
<protein>
    <submittedName>
        <fullName evidence="2">Uncharacterized protein</fullName>
    </submittedName>
</protein>
<gene>
    <name evidence="2" type="ORF">EIN_122210</name>
</gene>
<feature type="compositionally biased region" description="Polar residues" evidence="1">
    <location>
        <begin position="313"/>
        <end position="331"/>
    </location>
</feature>
<dbReference type="KEGG" id="eiv:EIN_122210"/>
<dbReference type="VEuPathDB" id="AmoebaDB:EIN_122210"/>
<dbReference type="RefSeq" id="XP_004259081.1">
    <property type="nucleotide sequence ID" value="XM_004259033.1"/>
</dbReference>
<evidence type="ECO:0000313" key="3">
    <source>
        <dbReference type="Proteomes" id="UP000014680"/>
    </source>
</evidence>
<evidence type="ECO:0000256" key="1">
    <source>
        <dbReference type="SAM" id="MobiDB-lite"/>
    </source>
</evidence>
<feature type="compositionally biased region" description="Polar residues" evidence="1">
    <location>
        <begin position="352"/>
        <end position="366"/>
    </location>
</feature>
<feature type="compositionally biased region" description="Polar residues" evidence="1">
    <location>
        <begin position="430"/>
        <end position="450"/>
    </location>
</feature>
<name>A0A0A1UB33_ENTIV</name>
<evidence type="ECO:0000313" key="2">
    <source>
        <dbReference type="EMBL" id="ELP92310.1"/>
    </source>
</evidence>
<feature type="compositionally biased region" description="Basic and acidic residues" evidence="1">
    <location>
        <begin position="332"/>
        <end position="351"/>
    </location>
</feature>
<dbReference type="EMBL" id="KB206380">
    <property type="protein sequence ID" value="ELP92310.1"/>
    <property type="molecule type" value="Genomic_DNA"/>
</dbReference>
<keyword evidence="3" id="KW-1185">Reference proteome</keyword>
<dbReference type="Proteomes" id="UP000014680">
    <property type="component" value="Unassembled WGS sequence"/>
</dbReference>
<feature type="compositionally biased region" description="Low complexity" evidence="1">
    <location>
        <begin position="410"/>
        <end position="427"/>
    </location>
</feature>
<feature type="compositionally biased region" description="Polar residues" evidence="1">
    <location>
        <begin position="457"/>
        <end position="469"/>
    </location>
</feature>
<organism evidence="2 3">
    <name type="scientific">Entamoeba invadens IP1</name>
    <dbReference type="NCBI Taxonomy" id="370355"/>
    <lineage>
        <taxon>Eukaryota</taxon>
        <taxon>Amoebozoa</taxon>
        <taxon>Evosea</taxon>
        <taxon>Archamoebae</taxon>
        <taxon>Mastigamoebida</taxon>
        <taxon>Entamoebidae</taxon>
        <taxon>Entamoeba</taxon>
    </lineage>
</organism>
<accession>A0A0A1UB33</accession>
<dbReference type="GeneID" id="14891304"/>
<sequence>MVLLFVLVILECNGINPSEDETYYPSSLLLEALKKLLKETEKVIRSYGLFSIEIEKHRKLFTPKLEITVQQMKICEDEMSSFLREIIEAKTIKKLTLMKWFEKIDECYDLHSTERGYGKYMFSLKTNLENIKHGADLSRTQKLRSYNDLMLQLMFFELKRKVLLQLGKETKIHKSVDFIRSQTRLGDFLESLKILYSDESLKIHRRPMLVLPKPQTPEHPPPKERPKVIPMKKETKSVRELLQEPYVPEGIDTKTQQGAVGGKQTSRETKQRSSLKQPSSPEKEKRRLKFAGTTTTMFDIMTQKDDKRRQRRLSTPDQKTPKSTPTLQRSLSEAEGKKKESGETKSEHSEQIRSGGQRTPRPQQSHPFDFGQQQQQQQLVVRPKVPREKRGEQKVLTSTEDQHERRQRRPSQTQTTKTPHQKTQQPQLAGKTSTVFKILTTKPSQDVFTTQRKRHTSAPQPKQKQTPASSVLHRSHSYVSGEHQQKDDPPTKDESSTEKETGKTDK</sequence>
<proteinExistence type="predicted"/>
<feature type="compositionally biased region" description="Basic and acidic residues" evidence="1">
    <location>
        <begin position="483"/>
        <end position="506"/>
    </location>
</feature>
<dbReference type="AlphaFoldDB" id="A0A0A1UB33"/>